<feature type="region of interest" description="Disordered" evidence="1">
    <location>
        <begin position="119"/>
        <end position="185"/>
    </location>
</feature>
<feature type="compositionally biased region" description="Low complexity" evidence="1">
    <location>
        <begin position="122"/>
        <end position="185"/>
    </location>
</feature>
<proteinExistence type="predicted"/>
<accession>A0A164WUL5</accession>
<protein>
    <submittedName>
        <fullName evidence="3">Uncharacterized protein</fullName>
    </submittedName>
</protein>
<name>A0A164WUL5_9AGAM</name>
<reference evidence="3 4" key="1">
    <citation type="journal article" date="2016" name="Mol. Biol. Evol.">
        <title>Comparative Genomics of Early-Diverging Mushroom-Forming Fungi Provides Insights into the Origins of Lignocellulose Decay Capabilities.</title>
        <authorList>
            <person name="Nagy L.G."/>
            <person name="Riley R."/>
            <person name="Tritt A."/>
            <person name="Adam C."/>
            <person name="Daum C."/>
            <person name="Floudas D."/>
            <person name="Sun H."/>
            <person name="Yadav J.S."/>
            <person name="Pangilinan J."/>
            <person name="Larsson K.H."/>
            <person name="Matsuura K."/>
            <person name="Barry K."/>
            <person name="Labutti K."/>
            <person name="Kuo R."/>
            <person name="Ohm R.A."/>
            <person name="Bhattacharya S.S."/>
            <person name="Shirouzu T."/>
            <person name="Yoshinaga Y."/>
            <person name="Martin F.M."/>
            <person name="Grigoriev I.V."/>
            <person name="Hibbett D.S."/>
        </authorList>
    </citation>
    <scope>NUCLEOTIDE SEQUENCE [LARGE SCALE GENOMIC DNA]</scope>
    <source>
        <strain evidence="3 4">HHB9708</strain>
    </source>
</reference>
<keyword evidence="4" id="KW-1185">Reference proteome</keyword>
<dbReference type="Proteomes" id="UP000076722">
    <property type="component" value="Unassembled WGS sequence"/>
</dbReference>
<gene>
    <name evidence="3" type="ORF">SISNIDRAFT_451960</name>
</gene>
<feature type="compositionally biased region" description="Polar residues" evidence="1">
    <location>
        <begin position="67"/>
        <end position="79"/>
    </location>
</feature>
<feature type="region of interest" description="Disordered" evidence="1">
    <location>
        <begin position="18"/>
        <end position="79"/>
    </location>
</feature>
<keyword evidence="2" id="KW-0812">Transmembrane</keyword>
<feature type="transmembrane region" description="Helical" evidence="2">
    <location>
        <begin position="92"/>
        <end position="115"/>
    </location>
</feature>
<dbReference type="AlphaFoldDB" id="A0A164WUL5"/>
<dbReference type="OrthoDB" id="3269560at2759"/>
<evidence type="ECO:0000313" key="3">
    <source>
        <dbReference type="EMBL" id="KZS95376.1"/>
    </source>
</evidence>
<feature type="compositionally biased region" description="Basic and acidic residues" evidence="1">
    <location>
        <begin position="18"/>
        <end position="28"/>
    </location>
</feature>
<evidence type="ECO:0000313" key="4">
    <source>
        <dbReference type="Proteomes" id="UP000076722"/>
    </source>
</evidence>
<organism evidence="3 4">
    <name type="scientific">Sistotremastrum niveocremeum HHB9708</name>
    <dbReference type="NCBI Taxonomy" id="1314777"/>
    <lineage>
        <taxon>Eukaryota</taxon>
        <taxon>Fungi</taxon>
        <taxon>Dikarya</taxon>
        <taxon>Basidiomycota</taxon>
        <taxon>Agaricomycotina</taxon>
        <taxon>Agaricomycetes</taxon>
        <taxon>Sistotremastrales</taxon>
        <taxon>Sistotremastraceae</taxon>
        <taxon>Sertulicium</taxon>
        <taxon>Sertulicium niveocremeum</taxon>
    </lineage>
</organism>
<evidence type="ECO:0000256" key="1">
    <source>
        <dbReference type="SAM" id="MobiDB-lite"/>
    </source>
</evidence>
<keyword evidence="2" id="KW-1133">Transmembrane helix</keyword>
<sequence length="185" mass="18599">MSSAAQLNGAGYDVEMLRDAPEVTKAQKQEGYNPDLLESEAERETTGGHGVLSTPPQRLQQLDPEKNVSTQEYPQTRSTSTRIPFWRTTKGIIIIIVAIIVVLAAVLGGALGGTLHKKNNNSSSSGGAGLQSAGGISVGSTSSTDSSSPSSSSGSSSSSTPAPGPSATPTSAAGGPGVVTTSTPT</sequence>
<evidence type="ECO:0000256" key="2">
    <source>
        <dbReference type="SAM" id="Phobius"/>
    </source>
</evidence>
<dbReference type="EMBL" id="KV419401">
    <property type="protein sequence ID" value="KZS95376.1"/>
    <property type="molecule type" value="Genomic_DNA"/>
</dbReference>
<keyword evidence="2" id="KW-0472">Membrane</keyword>